<accession>A0ABP9VG89</accession>
<gene>
    <name evidence="2" type="ORF">Dxin01_03992</name>
</gene>
<feature type="coiled-coil region" evidence="1">
    <location>
        <begin position="3"/>
        <end position="37"/>
    </location>
</feature>
<keyword evidence="3" id="KW-1185">Reference proteome</keyword>
<dbReference type="EMBL" id="BAABRN010000097">
    <property type="protein sequence ID" value="GAA5504223.1"/>
    <property type="molecule type" value="Genomic_DNA"/>
</dbReference>
<dbReference type="Proteomes" id="UP001458946">
    <property type="component" value="Unassembled WGS sequence"/>
</dbReference>
<reference evidence="2 3" key="1">
    <citation type="submission" date="2024-02" db="EMBL/GenBank/DDBJ databases">
        <title>Deinococcus xinjiangensis NBRC 107630.</title>
        <authorList>
            <person name="Ichikawa N."/>
            <person name="Katano-Makiyama Y."/>
            <person name="Hidaka K."/>
        </authorList>
    </citation>
    <scope>NUCLEOTIDE SEQUENCE [LARGE SCALE GENOMIC DNA]</scope>
    <source>
        <strain evidence="2 3">NBRC 107630</strain>
    </source>
</reference>
<sequence length="121" mass="13726">MTLDEKLERFAVLRDTMEGLRAEKDALGEEIKAAMLRGAKPECELYRASLRTTRTPVYPVDRFREVYGDAATFEVAKIDNKRVKELVEAGDLDGDGLHKIAEVEERHSLYLVAKTQEKEAV</sequence>
<comment type="caution">
    <text evidence="2">The sequence shown here is derived from an EMBL/GenBank/DDBJ whole genome shotgun (WGS) entry which is preliminary data.</text>
</comment>
<proteinExistence type="predicted"/>
<name>A0ABP9VG89_9DEIO</name>
<evidence type="ECO:0000313" key="2">
    <source>
        <dbReference type="EMBL" id="GAA5504223.1"/>
    </source>
</evidence>
<organism evidence="2 3">
    <name type="scientific">Deinococcus xinjiangensis</name>
    <dbReference type="NCBI Taxonomy" id="457454"/>
    <lineage>
        <taxon>Bacteria</taxon>
        <taxon>Thermotogati</taxon>
        <taxon>Deinococcota</taxon>
        <taxon>Deinococci</taxon>
        <taxon>Deinococcales</taxon>
        <taxon>Deinococcaceae</taxon>
        <taxon>Deinococcus</taxon>
    </lineage>
</organism>
<evidence type="ECO:0000313" key="3">
    <source>
        <dbReference type="Proteomes" id="UP001458946"/>
    </source>
</evidence>
<keyword evidence="1" id="KW-0175">Coiled coil</keyword>
<protein>
    <submittedName>
        <fullName evidence="2">Uncharacterized protein</fullName>
    </submittedName>
</protein>
<evidence type="ECO:0000256" key="1">
    <source>
        <dbReference type="SAM" id="Coils"/>
    </source>
</evidence>
<dbReference type="RefSeq" id="WP_353544190.1">
    <property type="nucleotide sequence ID" value="NZ_BAABRN010000097.1"/>
</dbReference>